<dbReference type="InterPro" id="IPR006143">
    <property type="entry name" value="RND_pump_MFP"/>
</dbReference>
<dbReference type="EMBL" id="BMJJ01000008">
    <property type="protein sequence ID" value="GGD27755.1"/>
    <property type="molecule type" value="Genomic_DNA"/>
</dbReference>
<organism evidence="6 7">
    <name type="scientific">Aureimonas glaciei</name>
    <dbReference type="NCBI Taxonomy" id="1776957"/>
    <lineage>
        <taxon>Bacteria</taxon>
        <taxon>Pseudomonadati</taxon>
        <taxon>Pseudomonadota</taxon>
        <taxon>Alphaproteobacteria</taxon>
        <taxon>Hyphomicrobiales</taxon>
        <taxon>Aurantimonadaceae</taxon>
        <taxon>Aureimonas</taxon>
    </lineage>
</organism>
<evidence type="ECO:0000313" key="7">
    <source>
        <dbReference type="Proteomes" id="UP000613160"/>
    </source>
</evidence>
<dbReference type="InterPro" id="IPR058625">
    <property type="entry name" value="MdtA-like_BSH"/>
</dbReference>
<name>A0A916Y312_9HYPH</name>
<proteinExistence type="inferred from homology"/>
<dbReference type="Gene3D" id="2.40.50.100">
    <property type="match status" value="1"/>
</dbReference>
<dbReference type="Proteomes" id="UP000613160">
    <property type="component" value="Unassembled WGS sequence"/>
</dbReference>
<dbReference type="InterPro" id="IPR058792">
    <property type="entry name" value="Beta-barrel_RND_2"/>
</dbReference>
<feature type="compositionally biased region" description="Low complexity" evidence="3">
    <location>
        <begin position="420"/>
        <end position="434"/>
    </location>
</feature>
<reference evidence="6" key="1">
    <citation type="journal article" date="2014" name="Int. J. Syst. Evol. Microbiol.">
        <title>Complete genome sequence of Corynebacterium casei LMG S-19264T (=DSM 44701T), isolated from a smear-ripened cheese.</title>
        <authorList>
            <consortium name="US DOE Joint Genome Institute (JGI-PGF)"/>
            <person name="Walter F."/>
            <person name="Albersmeier A."/>
            <person name="Kalinowski J."/>
            <person name="Ruckert C."/>
        </authorList>
    </citation>
    <scope>NUCLEOTIDE SEQUENCE</scope>
    <source>
        <strain evidence="6">CGMCC 1.15493</strain>
    </source>
</reference>
<feature type="domain" description="CusB-like beta-barrel" evidence="5">
    <location>
        <begin position="245"/>
        <end position="312"/>
    </location>
</feature>
<dbReference type="Pfam" id="PF25917">
    <property type="entry name" value="BSH_RND"/>
    <property type="match status" value="1"/>
</dbReference>
<feature type="coiled-coil region" evidence="2">
    <location>
        <begin position="148"/>
        <end position="199"/>
    </location>
</feature>
<dbReference type="GO" id="GO:0015562">
    <property type="term" value="F:efflux transmembrane transporter activity"/>
    <property type="evidence" value="ECO:0007669"/>
    <property type="project" value="TreeGrafter"/>
</dbReference>
<dbReference type="NCBIfam" id="TIGR01730">
    <property type="entry name" value="RND_mfp"/>
    <property type="match status" value="1"/>
</dbReference>
<protein>
    <submittedName>
        <fullName evidence="6">MexH family multidrug efflux RND transporter periplasmic adaptor subunit</fullName>
    </submittedName>
</protein>
<dbReference type="SUPFAM" id="SSF111369">
    <property type="entry name" value="HlyD-like secretion proteins"/>
    <property type="match status" value="1"/>
</dbReference>
<dbReference type="Pfam" id="PF25954">
    <property type="entry name" value="Beta-barrel_RND_2"/>
    <property type="match status" value="1"/>
</dbReference>
<keyword evidence="2" id="KW-0175">Coiled coil</keyword>
<feature type="region of interest" description="Disordered" evidence="3">
    <location>
        <begin position="391"/>
        <end position="443"/>
    </location>
</feature>
<evidence type="ECO:0000256" key="2">
    <source>
        <dbReference type="SAM" id="Coils"/>
    </source>
</evidence>
<feature type="compositionally biased region" description="Gly residues" evidence="3">
    <location>
        <begin position="408"/>
        <end position="417"/>
    </location>
</feature>
<dbReference type="PANTHER" id="PTHR30469">
    <property type="entry name" value="MULTIDRUG RESISTANCE PROTEIN MDTA"/>
    <property type="match status" value="1"/>
</dbReference>
<evidence type="ECO:0000256" key="1">
    <source>
        <dbReference type="ARBA" id="ARBA00009477"/>
    </source>
</evidence>
<dbReference type="Gene3D" id="1.10.287.470">
    <property type="entry name" value="Helix hairpin bin"/>
    <property type="match status" value="1"/>
</dbReference>
<dbReference type="GO" id="GO:1990281">
    <property type="term" value="C:efflux pump complex"/>
    <property type="evidence" value="ECO:0007669"/>
    <property type="project" value="TreeGrafter"/>
</dbReference>
<dbReference type="Gene3D" id="2.40.30.170">
    <property type="match status" value="1"/>
</dbReference>
<evidence type="ECO:0000259" key="5">
    <source>
        <dbReference type="Pfam" id="PF25954"/>
    </source>
</evidence>
<reference evidence="6" key="2">
    <citation type="submission" date="2020-09" db="EMBL/GenBank/DDBJ databases">
        <authorList>
            <person name="Sun Q."/>
            <person name="Zhou Y."/>
        </authorList>
    </citation>
    <scope>NUCLEOTIDE SEQUENCE</scope>
    <source>
        <strain evidence="6">CGMCC 1.15493</strain>
    </source>
</reference>
<comment type="similarity">
    <text evidence="1">Belongs to the membrane fusion protein (MFP) (TC 8.A.1) family.</text>
</comment>
<comment type="caution">
    <text evidence="6">The sequence shown here is derived from an EMBL/GenBank/DDBJ whole genome shotgun (WGS) entry which is preliminary data.</text>
</comment>
<sequence length="443" mass="46549">MAILKQILVTLVVLLVAGALWIRFDGRAGVYLASLPLPAPVASVVASIAPAPDKDAVVTDSGAAPGGGRGRGGQGGAGRATIVVADRVDTSLTRNRMRAIGTGEAQRSVTVYPDVTGIIETVPFKSGDTVAVGDVLANLQDDTEEVAVERARIAIQAAEAKIERVERLQASRAITAVEVTDARRELDNARLDLRAAEIDYAKRQIVAPIAGRVGIVSVDTGDLVTNQTVITTIDDRSQIKVIFFTPETFVQNLTIGAPIEAVSTARPEKVHTGVISAIDSRLDEASRTLRTEAVIDNPEDELRPGMSFAMTLVLPGETLLAVDPLSVQWERNGPIVWTIKADNTVAKTPVRIIERNIDRVLVASETLREGDLVVVEGVQALREGGKVEIQNSQQPGIAAPEAKDEPLAGGGGGGGVLGSVARAAERPAAVPQPANTTPARAMP</sequence>
<feature type="domain" description="Multidrug resistance protein MdtA-like barrel-sandwich hybrid" evidence="4">
    <location>
        <begin position="107"/>
        <end position="228"/>
    </location>
</feature>
<evidence type="ECO:0000259" key="4">
    <source>
        <dbReference type="Pfam" id="PF25917"/>
    </source>
</evidence>
<keyword evidence="7" id="KW-1185">Reference proteome</keyword>
<dbReference type="RefSeq" id="WP_188852818.1">
    <property type="nucleotide sequence ID" value="NZ_BMJJ01000008.1"/>
</dbReference>
<evidence type="ECO:0000313" key="6">
    <source>
        <dbReference type="EMBL" id="GGD27755.1"/>
    </source>
</evidence>
<dbReference type="PANTHER" id="PTHR30469:SF11">
    <property type="entry name" value="BLL4320 PROTEIN"/>
    <property type="match status" value="1"/>
</dbReference>
<evidence type="ECO:0000256" key="3">
    <source>
        <dbReference type="SAM" id="MobiDB-lite"/>
    </source>
</evidence>
<dbReference type="AlphaFoldDB" id="A0A916Y312"/>
<gene>
    <name evidence="6" type="ORF">GCM10011335_33560</name>
</gene>
<dbReference type="Gene3D" id="2.40.420.20">
    <property type="match status" value="1"/>
</dbReference>
<accession>A0A916Y312</accession>